<dbReference type="CDD" id="cd02513">
    <property type="entry name" value="CMP-NeuAc_Synthase"/>
    <property type="match status" value="1"/>
</dbReference>
<dbReference type="HOGENOM" id="CLU_042930_5_0_2"/>
<dbReference type="InterPro" id="IPR050793">
    <property type="entry name" value="CMP-NeuNAc_synthase"/>
</dbReference>
<evidence type="ECO:0000313" key="1">
    <source>
        <dbReference type="EMBL" id="ABE52498.1"/>
    </source>
</evidence>
<reference evidence="2" key="1">
    <citation type="journal article" date="2009" name="ISME J.">
        <title>The genome sequence of the psychrophilic archaeon, Methanococcoides burtonii: the role of genome evolution in cold adaptation.</title>
        <authorList>
            <person name="Allen M.A."/>
            <person name="Lauro F.M."/>
            <person name="Williams T.J."/>
            <person name="Burg D."/>
            <person name="Siddiqui K.S."/>
            <person name="De Francisci D."/>
            <person name="Chong K.W."/>
            <person name="Pilak O."/>
            <person name="Chew H.H."/>
            <person name="De Maere M.Z."/>
            <person name="Ting L."/>
            <person name="Katrib M."/>
            <person name="Ng C."/>
            <person name="Sowers K.R."/>
            <person name="Galperin M.Y."/>
            <person name="Anderson I.J."/>
            <person name="Ivanova N."/>
            <person name="Dalin E."/>
            <person name="Martinez M."/>
            <person name="Lapidus A."/>
            <person name="Hauser L."/>
            <person name="Land M."/>
            <person name="Thomas T."/>
            <person name="Cavicchioli R."/>
        </authorList>
    </citation>
    <scope>NUCLEOTIDE SEQUENCE [LARGE SCALE GENOMIC DNA]</scope>
    <source>
        <strain evidence="2">DSM 6242 / NBRC 107633 / OCM 468 / ACE-M</strain>
    </source>
</reference>
<gene>
    <name evidence="1" type="ordered locus">Mbur_1594</name>
</gene>
<dbReference type="Proteomes" id="UP000001979">
    <property type="component" value="Chromosome"/>
</dbReference>
<dbReference type="KEGG" id="mbu:Mbur_1594"/>
<dbReference type="STRING" id="259564.Mbur_1594"/>
<keyword evidence="2" id="KW-1185">Reference proteome</keyword>
<dbReference type="PANTHER" id="PTHR21485:SF6">
    <property type="entry name" value="N-ACYLNEURAMINATE CYTIDYLYLTRANSFERASE-RELATED"/>
    <property type="match status" value="1"/>
</dbReference>
<dbReference type="Pfam" id="PF02348">
    <property type="entry name" value="CTP_transf_3"/>
    <property type="match status" value="1"/>
</dbReference>
<dbReference type="PANTHER" id="PTHR21485">
    <property type="entry name" value="HAD SUPERFAMILY MEMBERS CMAS AND KDSC"/>
    <property type="match status" value="1"/>
</dbReference>
<dbReference type="GO" id="GO:0008781">
    <property type="term" value="F:N-acylneuraminate cytidylyltransferase activity"/>
    <property type="evidence" value="ECO:0007669"/>
    <property type="project" value="TreeGrafter"/>
</dbReference>
<dbReference type="GeneID" id="3998681"/>
<name>Q12VM8_METBU</name>
<dbReference type="OrthoDB" id="10155at2157"/>
<keyword evidence="1" id="KW-0548">Nucleotidyltransferase</keyword>
<dbReference type="SUPFAM" id="SSF53448">
    <property type="entry name" value="Nucleotide-diphospho-sugar transferases"/>
    <property type="match status" value="1"/>
</dbReference>
<dbReference type="InterPro" id="IPR029044">
    <property type="entry name" value="Nucleotide-diphossugar_trans"/>
</dbReference>
<organism evidence="1 2">
    <name type="scientific">Methanococcoides burtonii (strain DSM 6242 / NBRC 107633 / OCM 468 / ACE-M)</name>
    <dbReference type="NCBI Taxonomy" id="259564"/>
    <lineage>
        <taxon>Archaea</taxon>
        <taxon>Methanobacteriati</taxon>
        <taxon>Methanobacteriota</taxon>
        <taxon>Stenosarchaea group</taxon>
        <taxon>Methanomicrobia</taxon>
        <taxon>Methanosarcinales</taxon>
        <taxon>Methanosarcinaceae</taxon>
        <taxon>Methanococcoides</taxon>
    </lineage>
</organism>
<keyword evidence="1" id="KW-0808">Transferase</keyword>
<sequence length="238" mass="27546">MTNSGLNSQKYQKLKILALLPMKGNSQRVPNKNMKLFAGNPLYHAILDELLESKYISKIVVNTDSETIKNDVSKNYYDSVIVINRPNELCGDFVSMNELIKYDIDQVDYQYFIQTHSTNPLLKAQTIDEAIIKYIKSLATYDSLFSVTKLQTRLYDENGEAVNHNPDELIRTQDLEPLYEENSNIYIFSKESFKKAGNKRIGSHPQMFEVNKLEAIDIDEPEDFELAELLYKKRRCLL</sequence>
<dbReference type="RefSeq" id="WP_011499642.1">
    <property type="nucleotide sequence ID" value="NC_007955.1"/>
</dbReference>
<evidence type="ECO:0000313" key="2">
    <source>
        <dbReference type="Proteomes" id="UP000001979"/>
    </source>
</evidence>
<dbReference type="AlphaFoldDB" id="Q12VM8"/>
<dbReference type="Gene3D" id="3.90.550.10">
    <property type="entry name" value="Spore Coat Polysaccharide Biosynthesis Protein SpsA, Chain A"/>
    <property type="match status" value="1"/>
</dbReference>
<protein>
    <submittedName>
        <fullName evidence="1">N-acylneuraminate cytidylyltransferase</fullName>
    </submittedName>
</protein>
<accession>Q12VM8</accession>
<dbReference type="InterPro" id="IPR003329">
    <property type="entry name" value="Cytidylyl_trans"/>
</dbReference>
<proteinExistence type="predicted"/>
<dbReference type="EMBL" id="CP000300">
    <property type="protein sequence ID" value="ABE52498.1"/>
    <property type="molecule type" value="Genomic_DNA"/>
</dbReference>